<evidence type="ECO:0000313" key="1">
    <source>
        <dbReference type="EMBL" id="MBL7559438.1"/>
    </source>
</evidence>
<sequence length="475" mass="56026">MSLRPILYSIICLSVLVSCKKDNNVIEESSAFFGGQIINPSSNHIIIFKSSDIIDTVYLDSKNRFKYNFKNFEAGLYNFYDGKESQAFLIQPNDSIMIRVNTMEFDESLVFNGIGEKENNYLINLFLETEKQEQEVLEISQLKPEAFDEKLSKIRQEKLDKLAKFKLRYGASELFTVFALANINYNYYYSKEAYPFINYSKSESELFKDLPKDFFDFREEIDYNNNVLKDYRPYISFLRFHFNNIALQEHFKHSEDDIYNNQSLEYNLDKLDLIENKITDTFIKNRLLYYNMIKFINASKSVDDYDKLLKSFSQKSTNNKQKLKANHLVNSYKRLKPGNTIPDVMVIDKNENTLHLKDIISKPSIVYFWDVKDRYHLKVCHQRAKELKNKYPEFDFKAICVNPISSKEQASILQRNNLVYKDEYHFENAKKAIEFLSIKPINKVFILDKNAVIVNPKANMFDISIEKEMLSLINQ</sequence>
<proteinExistence type="predicted"/>
<gene>
    <name evidence="1" type="ORF">JAO71_06420</name>
</gene>
<comment type="caution">
    <text evidence="1">The sequence shown here is derived from an EMBL/GenBank/DDBJ whole genome shotgun (WGS) entry which is preliminary data.</text>
</comment>
<dbReference type="Proteomes" id="UP000605013">
    <property type="component" value="Unassembled WGS sequence"/>
</dbReference>
<accession>A0ABS1WK06</accession>
<dbReference type="PROSITE" id="PS51257">
    <property type="entry name" value="PROKAR_LIPOPROTEIN"/>
    <property type="match status" value="1"/>
</dbReference>
<keyword evidence="2" id="KW-1185">Reference proteome</keyword>
<name>A0ABS1WK06_9FLAO</name>
<protein>
    <submittedName>
        <fullName evidence="1">Redoxin domain-containing protein</fullName>
    </submittedName>
</protein>
<dbReference type="Gene3D" id="3.40.30.10">
    <property type="entry name" value="Glutaredoxin"/>
    <property type="match status" value="1"/>
</dbReference>
<reference evidence="1 2" key="1">
    <citation type="submission" date="2020-12" db="EMBL/GenBank/DDBJ databases">
        <title>Olleya sediminilitoris sp. nov., isolated from a tidal flat.</title>
        <authorList>
            <person name="Park S."/>
            <person name="Yoon J.-H."/>
        </authorList>
    </citation>
    <scope>NUCLEOTIDE SEQUENCE [LARGE SCALE GENOMIC DNA]</scope>
    <source>
        <strain evidence="1 2">YSTF-M6</strain>
    </source>
</reference>
<evidence type="ECO:0000313" key="2">
    <source>
        <dbReference type="Proteomes" id="UP000605013"/>
    </source>
</evidence>
<dbReference type="EMBL" id="JAEMEF010000004">
    <property type="protein sequence ID" value="MBL7559438.1"/>
    <property type="molecule type" value="Genomic_DNA"/>
</dbReference>
<dbReference type="RefSeq" id="WP_202999670.1">
    <property type="nucleotide sequence ID" value="NZ_JAEMEF010000004.1"/>
</dbReference>
<dbReference type="SUPFAM" id="SSF52833">
    <property type="entry name" value="Thioredoxin-like"/>
    <property type="match status" value="1"/>
</dbReference>
<dbReference type="InterPro" id="IPR036249">
    <property type="entry name" value="Thioredoxin-like_sf"/>
</dbReference>
<organism evidence="1 2">
    <name type="scientific">Olleya sediminilitoris</name>
    <dbReference type="NCBI Taxonomy" id="2795739"/>
    <lineage>
        <taxon>Bacteria</taxon>
        <taxon>Pseudomonadati</taxon>
        <taxon>Bacteroidota</taxon>
        <taxon>Flavobacteriia</taxon>
        <taxon>Flavobacteriales</taxon>
        <taxon>Flavobacteriaceae</taxon>
    </lineage>
</organism>